<dbReference type="PaxDb" id="224325-AF_0467"/>
<dbReference type="PROSITE" id="PS51257">
    <property type="entry name" value="PROKAR_LIPOPROTEIN"/>
    <property type="match status" value="1"/>
</dbReference>
<dbReference type="Proteomes" id="UP000002199">
    <property type="component" value="Chromosome"/>
</dbReference>
<dbReference type="HOGENOM" id="CLU_033215_4_1_2"/>
<keyword evidence="2" id="KW-1185">Reference proteome</keyword>
<dbReference type="KEGG" id="afu:AF_0467"/>
<evidence type="ECO:0000313" key="1">
    <source>
        <dbReference type="EMBL" id="AAB90770.1"/>
    </source>
</evidence>
<name>O29783_ARCFU</name>
<dbReference type="PhylomeDB" id="O29783"/>
<dbReference type="EMBL" id="AE000782">
    <property type="protein sequence ID" value="AAB90770.1"/>
    <property type="molecule type" value="Genomic_DNA"/>
</dbReference>
<dbReference type="PANTHER" id="PTHR42941">
    <property type="entry name" value="SLL1037 PROTEIN"/>
    <property type="match status" value="1"/>
</dbReference>
<dbReference type="PIR" id="C69308">
    <property type="entry name" value="C69308"/>
</dbReference>
<protein>
    <submittedName>
        <fullName evidence="1">Immunogenic protein (Bcsp31-1)</fullName>
    </submittedName>
</protein>
<dbReference type="eggNOG" id="arCOG01801">
    <property type="taxonomic scope" value="Archaea"/>
</dbReference>
<dbReference type="AlphaFoldDB" id="O29783"/>
<dbReference type="CDD" id="cd13567">
    <property type="entry name" value="PBP2_TtGluBP"/>
    <property type="match status" value="1"/>
</dbReference>
<dbReference type="NCBIfam" id="TIGR02122">
    <property type="entry name" value="TRAP_TAXI"/>
    <property type="match status" value="1"/>
</dbReference>
<accession>O29783</accession>
<reference evidence="1 2" key="1">
    <citation type="journal article" date="1997" name="Nature">
        <title>The complete genome sequence of the hyperthermophilic, sulphate-reducing archaeon Archaeoglobus fulgidus.</title>
        <authorList>
            <person name="Klenk H.P."/>
            <person name="Clayton R.A."/>
            <person name="Tomb J."/>
            <person name="White O."/>
            <person name="Nelson K.E."/>
            <person name="Ketchum K.A."/>
            <person name="Dodson R.J."/>
            <person name="Gwinn M."/>
            <person name="Hickey E.K."/>
            <person name="Peterson J.D."/>
            <person name="Richardson D.L."/>
            <person name="Kerlavage A.R."/>
            <person name="Graham D.E."/>
            <person name="Kyrpides N.C."/>
            <person name="Fleischmann R.D."/>
            <person name="Quackenbush J."/>
            <person name="Lee N.H."/>
            <person name="Sutton G.G."/>
            <person name="Gill S."/>
            <person name="Kirkness E.F."/>
            <person name="Dougherty B.A."/>
            <person name="McKenney K."/>
            <person name="Adams M.D."/>
            <person name="Loftus B."/>
            <person name="Peterson S."/>
            <person name="Reich C.I."/>
            <person name="McNeil L.K."/>
            <person name="Badger J.H."/>
            <person name="Glodek A."/>
            <person name="Zhou L."/>
            <person name="Overbeek R."/>
            <person name="Gocayne J.D."/>
            <person name="Weidman J.F."/>
            <person name="McDonald L."/>
            <person name="Utterback T."/>
            <person name="Cotton M.D."/>
            <person name="Spriggs T."/>
            <person name="Artiach P."/>
            <person name="Kaine B.P."/>
            <person name="Sykes S.M."/>
            <person name="Sadow P.W."/>
            <person name="D'Andrea K.P."/>
            <person name="Bowman C."/>
            <person name="Fujii C."/>
            <person name="Garland S.A."/>
            <person name="Mason T.M."/>
            <person name="Olsen G.J."/>
            <person name="Fraser C.M."/>
            <person name="Smith H.O."/>
            <person name="Woese C.R."/>
            <person name="Venter J.C."/>
        </authorList>
    </citation>
    <scope>NUCLEOTIDE SEQUENCE [LARGE SCALE GENOMIC DNA]</scope>
    <source>
        <strain evidence="2">ATCC 49558 / DSM 4304 / JCM 9628 / NBRC 100126 / VC-16</strain>
    </source>
</reference>
<dbReference type="Pfam" id="PF16868">
    <property type="entry name" value="NMT1_3"/>
    <property type="match status" value="1"/>
</dbReference>
<dbReference type="Gene3D" id="3.40.190.10">
    <property type="entry name" value="Periplasmic binding protein-like II"/>
    <property type="match status" value="2"/>
</dbReference>
<dbReference type="EnsemblBacteria" id="AAB90770">
    <property type="protein sequence ID" value="AAB90770"/>
    <property type="gene ID" value="AF_0467"/>
</dbReference>
<sequence length="355" mass="38967">MFKYFCFQQQIMKKARLWKVLALLFLAISIAFSGCTQTEKPTETAATTPTTQPPEKVEYKIKMTTGSPTGTYYIALTSIASVVSKYNPDIYATAIPGGGSAANARGVGSGEVPISLSTSMVAYFAYTGTGTFEGEKYPKLRAMAPAHPLIVSFIVKADSDMKTIYDLKGKRVAIGEAGSGDAVAAEVVLKEAGIWDDIIKVNVGDPESWNMVKLGTVDAAIHHTSLPNPNLYEESMSTPIRLLEIPDELADKITEKYPYFSKYVGKKDSYNGMDSDVKVLAAPVILITNEDVPEDLVYKFTKTYWEHFDEVKKSAPFLETVNRDNPMAGISIPLHPGAYKYWTEIGVEVPEKLKP</sequence>
<dbReference type="STRING" id="224325.AF_0467"/>
<proteinExistence type="predicted"/>
<evidence type="ECO:0000313" key="2">
    <source>
        <dbReference type="Proteomes" id="UP000002199"/>
    </source>
</evidence>
<dbReference type="PANTHER" id="PTHR42941:SF1">
    <property type="entry name" value="SLL1037 PROTEIN"/>
    <property type="match status" value="1"/>
</dbReference>
<gene>
    <name evidence="1" type="ordered locus">AF_0467</name>
</gene>
<organism evidence="1 2">
    <name type="scientific">Archaeoglobus fulgidus (strain ATCC 49558 / DSM 4304 / JCM 9628 / NBRC 100126 / VC-16)</name>
    <dbReference type="NCBI Taxonomy" id="224325"/>
    <lineage>
        <taxon>Archaea</taxon>
        <taxon>Methanobacteriati</taxon>
        <taxon>Methanobacteriota</taxon>
        <taxon>Archaeoglobi</taxon>
        <taxon>Archaeoglobales</taxon>
        <taxon>Archaeoglobaceae</taxon>
        <taxon>Archaeoglobus</taxon>
    </lineage>
</organism>
<dbReference type="InterPro" id="IPR011852">
    <property type="entry name" value="TRAP_TAXI"/>
</dbReference>
<dbReference type="SUPFAM" id="SSF53850">
    <property type="entry name" value="Periplasmic binding protein-like II"/>
    <property type="match status" value="1"/>
</dbReference>